<dbReference type="AlphaFoldDB" id="A0AAN6EN22"/>
<gene>
    <name evidence="1" type="ORF">HRR80_008609</name>
</gene>
<protein>
    <submittedName>
        <fullName evidence="1">Uncharacterized protein</fullName>
    </submittedName>
</protein>
<reference evidence="1" key="1">
    <citation type="submission" date="2023-01" db="EMBL/GenBank/DDBJ databases">
        <title>Exophiala dermititidis isolated from Cystic Fibrosis Patient.</title>
        <authorList>
            <person name="Kurbessoian T."/>
            <person name="Crocker A."/>
            <person name="Murante D."/>
            <person name="Hogan D.A."/>
            <person name="Stajich J.E."/>
        </authorList>
    </citation>
    <scope>NUCLEOTIDE SEQUENCE</scope>
    <source>
        <strain evidence="1">Ex8</strain>
    </source>
</reference>
<dbReference type="EMBL" id="JAJGCB010000026">
    <property type="protein sequence ID" value="KAJ8987236.1"/>
    <property type="molecule type" value="Genomic_DNA"/>
</dbReference>
<organism evidence="1 2">
    <name type="scientific">Exophiala dermatitidis</name>
    <name type="common">Black yeast-like fungus</name>
    <name type="synonym">Wangiella dermatitidis</name>
    <dbReference type="NCBI Taxonomy" id="5970"/>
    <lineage>
        <taxon>Eukaryota</taxon>
        <taxon>Fungi</taxon>
        <taxon>Dikarya</taxon>
        <taxon>Ascomycota</taxon>
        <taxon>Pezizomycotina</taxon>
        <taxon>Eurotiomycetes</taxon>
        <taxon>Chaetothyriomycetidae</taxon>
        <taxon>Chaetothyriales</taxon>
        <taxon>Herpotrichiellaceae</taxon>
        <taxon>Exophiala</taxon>
    </lineage>
</organism>
<proteinExistence type="predicted"/>
<dbReference type="Proteomes" id="UP001161757">
    <property type="component" value="Unassembled WGS sequence"/>
</dbReference>
<sequence>MCSISVSTVIVAMWQWVKQRRLFGSKAIYSFQQTDDVDHYIYVRIHPRYATFSTESLSSFEGQSLSD</sequence>
<accession>A0AAN6EN22</accession>
<comment type="caution">
    <text evidence="1">The sequence shown here is derived from an EMBL/GenBank/DDBJ whole genome shotgun (WGS) entry which is preliminary data.</text>
</comment>
<evidence type="ECO:0000313" key="2">
    <source>
        <dbReference type="Proteomes" id="UP001161757"/>
    </source>
</evidence>
<name>A0AAN6EN22_EXODE</name>
<evidence type="ECO:0000313" key="1">
    <source>
        <dbReference type="EMBL" id="KAJ8987236.1"/>
    </source>
</evidence>